<evidence type="ECO:0000259" key="7">
    <source>
        <dbReference type="Pfam" id="PF00636"/>
    </source>
</evidence>
<dbReference type="Pfam" id="PF00636">
    <property type="entry name" value="Ribonuclease_3"/>
    <property type="match status" value="1"/>
</dbReference>
<accession>B8D0A4</accession>
<dbReference type="GO" id="GO:0006364">
    <property type="term" value="P:rRNA processing"/>
    <property type="evidence" value="ECO:0007669"/>
    <property type="project" value="UniProtKB-UniRule"/>
</dbReference>
<evidence type="ECO:0000313" key="9">
    <source>
        <dbReference type="Proteomes" id="UP000000719"/>
    </source>
</evidence>
<comment type="cofactor">
    <cofactor evidence="6">
        <name>Mg(2+)</name>
        <dbReference type="ChEBI" id="CHEBI:18420"/>
    </cofactor>
</comment>
<keyword evidence="6" id="KW-0460">Magnesium</keyword>
<dbReference type="HAMAP" id="MF_01468">
    <property type="entry name" value="RNase_Mini_III"/>
    <property type="match status" value="1"/>
</dbReference>
<gene>
    <name evidence="6" type="primary">mrnC</name>
    <name evidence="8" type="ordered locus">Hore_00970</name>
</gene>
<keyword evidence="3 6" id="KW-0540">Nuclease</keyword>
<comment type="subcellular location">
    <subcellularLocation>
        <location evidence="6">Cytoplasm</location>
    </subcellularLocation>
</comment>
<dbReference type="PIRSF" id="PIRSF005520">
    <property type="entry name" value="UCP005520"/>
    <property type="match status" value="1"/>
</dbReference>
<keyword evidence="2 6" id="KW-0698">rRNA processing</keyword>
<dbReference type="EC" id="3.1.26.-" evidence="6"/>
<dbReference type="PANTHER" id="PTHR34276:SF1">
    <property type="entry name" value="MINI-RIBONUCLEASE 3"/>
    <property type="match status" value="1"/>
</dbReference>
<dbReference type="OrthoDB" id="46571at2"/>
<keyword evidence="4 6" id="KW-0255">Endonuclease</keyword>
<keyword evidence="1 6" id="KW-0690">Ribosome biogenesis</keyword>
<evidence type="ECO:0000256" key="6">
    <source>
        <dbReference type="HAMAP-Rule" id="MF_01468"/>
    </source>
</evidence>
<reference evidence="8 9" key="1">
    <citation type="journal article" date="2009" name="PLoS ONE">
        <title>Genome analysis of the anaerobic thermohalophilic bacterium Halothermothrix orenii.</title>
        <authorList>
            <person name="Mavromatis K."/>
            <person name="Ivanova N."/>
            <person name="Anderson I."/>
            <person name="Lykidis A."/>
            <person name="Hooper S.D."/>
            <person name="Sun H."/>
            <person name="Kunin V."/>
            <person name="Lapidus A."/>
            <person name="Hugenholtz P."/>
            <person name="Patel B."/>
            <person name="Kyrpides N.C."/>
        </authorList>
    </citation>
    <scope>NUCLEOTIDE SEQUENCE [LARGE SCALE GENOMIC DNA]</scope>
    <source>
        <strain evidence="9">H 168 / OCM 544 / DSM 9562</strain>
    </source>
</reference>
<organism evidence="8 9">
    <name type="scientific">Halothermothrix orenii (strain H 168 / OCM 544 / DSM 9562)</name>
    <dbReference type="NCBI Taxonomy" id="373903"/>
    <lineage>
        <taxon>Bacteria</taxon>
        <taxon>Bacillati</taxon>
        <taxon>Bacillota</taxon>
        <taxon>Clostridia</taxon>
        <taxon>Halanaerobiales</taxon>
        <taxon>Halothermotrichaceae</taxon>
        <taxon>Halothermothrix</taxon>
    </lineage>
</organism>
<evidence type="ECO:0000256" key="2">
    <source>
        <dbReference type="ARBA" id="ARBA00022552"/>
    </source>
</evidence>
<dbReference type="GO" id="GO:0004525">
    <property type="term" value="F:ribonuclease III activity"/>
    <property type="evidence" value="ECO:0007669"/>
    <property type="project" value="InterPro"/>
</dbReference>
<keyword evidence="6" id="KW-0699">rRNA-binding</keyword>
<dbReference type="RefSeq" id="WP_012635057.1">
    <property type="nucleotide sequence ID" value="NC_011899.1"/>
</dbReference>
<keyword evidence="6" id="KW-0963">Cytoplasm</keyword>
<dbReference type="KEGG" id="hor:Hore_00970"/>
<evidence type="ECO:0000313" key="8">
    <source>
        <dbReference type="EMBL" id="ACL68858.1"/>
    </source>
</evidence>
<comment type="function">
    <text evidence="6">Involved in correct processing of both the 5' and 3' ends of 23S rRNA precursor. Processes 30S rRNA precursor transcript even in absence of ribonuclease 3 (Rnc); Rnc processes 30S rRNA into smaller rRNA precursors.</text>
</comment>
<dbReference type="InterPro" id="IPR036389">
    <property type="entry name" value="RNase_III_sf"/>
</dbReference>
<dbReference type="SUPFAM" id="SSF69065">
    <property type="entry name" value="RNase III domain-like"/>
    <property type="match status" value="1"/>
</dbReference>
<protein>
    <recommendedName>
        <fullName evidence="6">Mini-ribonuclease 3</fullName>
        <shortName evidence="6">Mini-3</shortName>
        <shortName evidence="6">Mini-RNase 3</shortName>
        <ecNumber evidence="6">3.1.26.-</ecNumber>
    </recommendedName>
    <alternativeName>
        <fullName evidence="6">Mini-RNase III</fullName>
        <shortName evidence="6">Mini-III</shortName>
    </alternativeName>
</protein>
<name>B8D0A4_HALOH</name>
<evidence type="ECO:0000256" key="5">
    <source>
        <dbReference type="ARBA" id="ARBA00022801"/>
    </source>
</evidence>
<dbReference type="EMBL" id="CP001098">
    <property type="protein sequence ID" value="ACL68858.1"/>
    <property type="molecule type" value="Genomic_DNA"/>
</dbReference>
<dbReference type="Proteomes" id="UP000000719">
    <property type="component" value="Chromosome"/>
</dbReference>
<keyword evidence="6" id="KW-0694">RNA-binding</keyword>
<dbReference type="InterPro" id="IPR008226">
    <property type="entry name" value="Mini3_fam"/>
</dbReference>
<dbReference type="GO" id="GO:0019843">
    <property type="term" value="F:rRNA binding"/>
    <property type="evidence" value="ECO:0007669"/>
    <property type="project" value="UniProtKB-UniRule"/>
</dbReference>
<dbReference type="PANTHER" id="PTHR34276">
    <property type="entry name" value="MINI-RIBONUCLEASE 3"/>
    <property type="match status" value="1"/>
</dbReference>
<keyword evidence="5 6" id="KW-0378">Hydrolase</keyword>
<comment type="subunit">
    <text evidence="6">Homodimer.</text>
</comment>
<feature type="domain" description="RNase III" evidence="7">
    <location>
        <begin position="13"/>
        <end position="109"/>
    </location>
</feature>
<dbReference type="GO" id="GO:0005737">
    <property type="term" value="C:cytoplasm"/>
    <property type="evidence" value="ECO:0007669"/>
    <property type="project" value="UniProtKB-SubCell"/>
</dbReference>
<dbReference type="HOGENOM" id="CLU_091169_2_1_9"/>
<evidence type="ECO:0000256" key="1">
    <source>
        <dbReference type="ARBA" id="ARBA00022517"/>
    </source>
</evidence>
<feature type="active site" evidence="6">
    <location>
        <position position="18"/>
    </location>
</feature>
<proteinExistence type="inferred from homology"/>
<evidence type="ECO:0000256" key="4">
    <source>
        <dbReference type="ARBA" id="ARBA00022759"/>
    </source>
</evidence>
<dbReference type="STRING" id="373903.Hore_00970"/>
<sequence>MTNKVNLMSPGHLAYVGDSVYELLVRNYLVNQGIYPLNKVHKNAVRLVNAAAQARGLRAIEDKLEDKEKAIVRRGRNFNSGSSPRNMKIADYRLSTGLEALFGYLYLNGNYDRIKELWSLLIKELEGE</sequence>
<dbReference type="InterPro" id="IPR000999">
    <property type="entry name" value="RNase_III_dom"/>
</dbReference>
<comment type="similarity">
    <text evidence="6">Belongs to the MrnC RNase family.</text>
</comment>
<keyword evidence="9" id="KW-1185">Reference proteome</keyword>
<dbReference type="AlphaFoldDB" id="B8D0A4"/>
<dbReference type="eggNOG" id="COG1939">
    <property type="taxonomic scope" value="Bacteria"/>
</dbReference>
<evidence type="ECO:0000256" key="3">
    <source>
        <dbReference type="ARBA" id="ARBA00022722"/>
    </source>
</evidence>
<dbReference type="Gene3D" id="1.10.1520.10">
    <property type="entry name" value="Ribonuclease III domain"/>
    <property type="match status" value="1"/>
</dbReference>